<protein>
    <submittedName>
        <fullName evidence="2">Uncharacterized protein</fullName>
    </submittedName>
</protein>
<sequence length="635" mass="71161">MARWAIALYFLELSTSKFPYTKNQIKQVLSDMISKGQTEHLCGSSWIQLIWMYTRMDNEADGPSPRMSPFSYSRIMKGLRLSIQRPQGWFSRSLLTRCLDDVLPWLWRQNWDYDESSVHISNELLQELMLMWLLHWSPDAWKDSSKLIEPDKIVFEDICGVLKSSVGQLDDGHSRPDILLVLCSVIRSMSARLGEKEKYNFIAYTATLAGLTTAQLTSVFSVVISELLRQIENLQTPDRCLEALSSSMQLAMIVVESGQGDIFKDEPQLLPSLWIIIHHLMDEILLVQQSPRSPQRTEIECTVHGLLLLSEASALQLTVFMMSENDLILATYYVLEIRDYQLREGYAGERVAITRLILRLAKQSMDRLAYDSTTCTENRRSDGNANDGHTELLVNLDLLLDALRDDIITTIDSEAVWTSLSEVKASFLGPTEHATTTPAPTTFSLLYLCAPHFLLESATFDMIKHLLLRWQSDATRLLQRYSSSSSMSSCSALMSCTATLTGRSQQEAGIAMTVRGSESADDVCCMTGRWPVRIAQAAADILEILKLTVVVSRSHNQDSSDSTGQIASQTGDAQPDQKASHIVNSKLFSDVATTIQEIRRQSALPENASAPIHSAPALIAALELLSWIQDNARLR</sequence>
<organism evidence="2 3">
    <name type="scientific">Dissophora globulifera</name>
    <dbReference type="NCBI Taxonomy" id="979702"/>
    <lineage>
        <taxon>Eukaryota</taxon>
        <taxon>Fungi</taxon>
        <taxon>Fungi incertae sedis</taxon>
        <taxon>Mucoromycota</taxon>
        <taxon>Mortierellomycotina</taxon>
        <taxon>Mortierellomycetes</taxon>
        <taxon>Mortierellales</taxon>
        <taxon>Mortierellaceae</taxon>
        <taxon>Dissophora</taxon>
    </lineage>
</organism>
<gene>
    <name evidence="2" type="ORF">BGZ99_008291</name>
</gene>
<feature type="compositionally biased region" description="Polar residues" evidence="1">
    <location>
        <begin position="555"/>
        <end position="572"/>
    </location>
</feature>
<dbReference type="Proteomes" id="UP000738325">
    <property type="component" value="Unassembled WGS sequence"/>
</dbReference>
<dbReference type="OrthoDB" id="2449523at2759"/>
<proteinExistence type="predicted"/>
<accession>A0A9P6RC58</accession>
<name>A0A9P6RC58_9FUNG</name>
<feature type="region of interest" description="Disordered" evidence="1">
    <location>
        <begin position="555"/>
        <end position="579"/>
    </location>
</feature>
<evidence type="ECO:0000313" key="2">
    <source>
        <dbReference type="EMBL" id="KAG0314212.1"/>
    </source>
</evidence>
<dbReference type="EMBL" id="JAAAIP010000635">
    <property type="protein sequence ID" value="KAG0314212.1"/>
    <property type="molecule type" value="Genomic_DNA"/>
</dbReference>
<evidence type="ECO:0000256" key="1">
    <source>
        <dbReference type="SAM" id="MobiDB-lite"/>
    </source>
</evidence>
<comment type="caution">
    <text evidence="2">The sequence shown here is derived from an EMBL/GenBank/DDBJ whole genome shotgun (WGS) entry which is preliminary data.</text>
</comment>
<evidence type="ECO:0000313" key="3">
    <source>
        <dbReference type="Proteomes" id="UP000738325"/>
    </source>
</evidence>
<dbReference type="AlphaFoldDB" id="A0A9P6RC58"/>
<reference evidence="2" key="1">
    <citation type="journal article" date="2020" name="Fungal Divers.">
        <title>Resolving the Mortierellaceae phylogeny through synthesis of multi-gene phylogenetics and phylogenomics.</title>
        <authorList>
            <person name="Vandepol N."/>
            <person name="Liber J."/>
            <person name="Desiro A."/>
            <person name="Na H."/>
            <person name="Kennedy M."/>
            <person name="Barry K."/>
            <person name="Grigoriev I.V."/>
            <person name="Miller A.N."/>
            <person name="O'Donnell K."/>
            <person name="Stajich J.E."/>
            <person name="Bonito G."/>
        </authorList>
    </citation>
    <scope>NUCLEOTIDE SEQUENCE</scope>
    <source>
        <strain evidence="2">REB-010B</strain>
    </source>
</reference>
<keyword evidence="3" id="KW-1185">Reference proteome</keyword>